<dbReference type="InterPro" id="IPR013126">
    <property type="entry name" value="Hsp_70_fam"/>
</dbReference>
<dbReference type="SUPFAM" id="SSF53067">
    <property type="entry name" value="Actin-like ATPase domain"/>
    <property type="match status" value="1"/>
</dbReference>
<sequence>MRADQQKAFNTTLAGPENACAKLNVQNCRNEAEEEAVTETVIQNASKKGTVISAKKGCFEFSMKFNTFESCLKFIEDVISGKLEKLFEPLEDIFRKKFGNDRLQLQFIMTDDQFYDLLSGLLLMLQMAWVYFTTNQQHVRSETPHSNKQQKPTVHMLSSSNVQSRAKGLSSVGSNSKKLIVAAIDIGTSYSGYAYSSIDDFTFNPLKITTSTAGIRASDLKLGIEAEAGSGTVDVTAYEVNTNGTLGEIHSAGGGGWGGNMVNEGYIEMLYRIFGKEIVESYQNDNKGDFLEMQADFEKKKRALNETCTRVYLRLPFSFINVVEEHTSSTVSLLIVKAGFADDIGFKREKLSISGMMFLDFFKPSTEKITSYLQNLLDSADVHNSVDKLILVGGFSQSPVVRNAIQEAFPHIPMYCPEDAELAVLKGAVIFGHTPRVITERISKLSYGIAVMQDAVVGCPEEFLYIASNGKFLMKDVFARFVEKGERVNINQWMVKEFQIVDDKYPLTVVIYASSKKSHICT</sequence>
<dbReference type="InterPro" id="IPR043129">
    <property type="entry name" value="ATPase_NBD"/>
</dbReference>
<gene>
    <name evidence="4" type="ORF">MAR_003101</name>
</gene>
<name>A0ABY7G524_MYAAR</name>
<evidence type="ECO:0000313" key="4">
    <source>
        <dbReference type="EMBL" id="WAR29533.1"/>
    </source>
</evidence>
<dbReference type="Pfam" id="PF00012">
    <property type="entry name" value="HSP70"/>
    <property type="match status" value="1"/>
</dbReference>
<dbReference type="PANTHER" id="PTHR14187">
    <property type="entry name" value="ALPHA KINASE/ELONGATION FACTOR 2 KINASE"/>
    <property type="match status" value="1"/>
</dbReference>
<dbReference type="EMBL" id="CP111027">
    <property type="protein sequence ID" value="WAR29533.1"/>
    <property type="molecule type" value="Genomic_DNA"/>
</dbReference>
<keyword evidence="2" id="KW-0547">Nucleotide-binding</keyword>
<evidence type="ECO:0000313" key="5">
    <source>
        <dbReference type="Proteomes" id="UP001164746"/>
    </source>
</evidence>
<proteinExistence type="inferred from homology"/>
<dbReference type="Gene3D" id="3.30.420.40">
    <property type="match status" value="2"/>
</dbReference>
<keyword evidence="3" id="KW-0067">ATP-binding</keyword>
<dbReference type="PANTHER" id="PTHR14187:SF5">
    <property type="entry name" value="HEAT SHOCK 70 KDA PROTEIN 12A"/>
    <property type="match status" value="1"/>
</dbReference>
<reference evidence="4" key="1">
    <citation type="submission" date="2022-11" db="EMBL/GenBank/DDBJ databases">
        <title>Centuries of genome instability and evolution in soft-shell clam transmissible cancer (bioRxiv).</title>
        <authorList>
            <person name="Hart S.F.M."/>
            <person name="Yonemitsu M.A."/>
            <person name="Giersch R.M."/>
            <person name="Beal B.F."/>
            <person name="Arriagada G."/>
            <person name="Davis B.W."/>
            <person name="Ostrander E.A."/>
            <person name="Goff S.P."/>
            <person name="Metzger M.J."/>
        </authorList>
    </citation>
    <scope>NUCLEOTIDE SEQUENCE</scope>
    <source>
        <strain evidence="4">MELC-2E11</strain>
        <tissue evidence="4">Siphon/mantle</tissue>
    </source>
</reference>
<accession>A0ABY7G524</accession>
<evidence type="ECO:0000256" key="2">
    <source>
        <dbReference type="ARBA" id="ARBA00022741"/>
    </source>
</evidence>
<organism evidence="4 5">
    <name type="scientific">Mya arenaria</name>
    <name type="common">Soft-shell clam</name>
    <dbReference type="NCBI Taxonomy" id="6604"/>
    <lineage>
        <taxon>Eukaryota</taxon>
        <taxon>Metazoa</taxon>
        <taxon>Spiralia</taxon>
        <taxon>Lophotrochozoa</taxon>
        <taxon>Mollusca</taxon>
        <taxon>Bivalvia</taxon>
        <taxon>Autobranchia</taxon>
        <taxon>Heteroconchia</taxon>
        <taxon>Euheterodonta</taxon>
        <taxon>Imparidentia</taxon>
        <taxon>Neoheterodontei</taxon>
        <taxon>Myida</taxon>
        <taxon>Myoidea</taxon>
        <taxon>Myidae</taxon>
        <taxon>Mya</taxon>
    </lineage>
</organism>
<dbReference type="Proteomes" id="UP001164746">
    <property type="component" value="Chromosome 16"/>
</dbReference>
<keyword evidence="5" id="KW-1185">Reference proteome</keyword>
<evidence type="ECO:0000256" key="3">
    <source>
        <dbReference type="ARBA" id="ARBA00022840"/>
    </source>
</evidence>
<dbReference type="Gene3D" id="3.90.640.10">
    <property type="entry name" value="Actin, Chain A, domain 4"/>
    <property type="match status" value="1"/>
</dbReference>
<protein>
    <submittedName>
        <fullName evidence="4">HS12A-like protein</fullName>
    </submittedName>
</protein>
<evidence type="ECO:0000256" key="1">
    <source>
        <dbReference type="ARBA" id="ARBA00007381"/>
    </source>
</evidence>
<comment type="similarity">
    <text evidence="1">Belongs to the heat shock protein 70 family.</text>
</comment>